<feature type="region of interest" description="Disordered" evidence="1">
    <location>
        <begin position="622"/>
        <end position="646"/>
    </location>
</feature>
<evidence type="ECO:0008006" key="7">
    <source>
        <dbReference type="Google" id="ProtNLM"/>
    </source>
</evidence>
<dbReference type="InterPro" id="IPR033841">
    <property type="entry name" value="Pep_USP48"/>
</dbReference>
<evidence type="ECO:0000259" key="4">
    <source>
        <dbReference type="PROSITE" id="PS51283"/>
    </source>
</evidence>
<sequence length="1163" mass="130761">MPVKRTRRASASPSGPTAGERLKRAKLAGTDFSSWGWVGTEITDASQITQEYRLATCGLSKYSPHPLCPNKYAKPETNTLKKEQLAAGELEDDIIVISDDECSPCTPKGCRSNPNCLNYLGQERWEVEDKAFSAFMRFSNLGDNPILLARDPGTPVGLKNLGATCYANAFLQVWFQDTPFRRGVYQCLPSTDEEEKFEESPIFQLQVTFAAMQESIQSAFNPIRLVESLKLRTTEQQDAQEFSKLFMAHLDSEFQKQTLPGLKSLLADQFQGKQVYGTECSVCHTRSERDSEFLEIEVNLPNNSKLEDRIAALLTPEELSGDNKYLCSVCDELRDAKRYTEFRQLPPVLHVSLLRFVFDLSSLERKKSKHTITFPLTLDMEQFLGSQDDKLKHSQKRANGEHRDRNVYHLRGVLLHKGPSAYHGHYEAQVYDVTSKSWYQFNDETVTKTPSLVPKANTTQANGTKAKKPTNGGRPKKRVWIEDSDVEVVDGPSSSPAEETKVLTESGSVSSKDAYMLVYARMPSNEGPDSAAESDSCSLDVTPPPRALQVVNALNAEFDKACDEFAAKEKEARENFNKKRRMVMDIYRSWSLSSYDEDSGIVSRQALESWLSHSISKPLDVSRKASDDLDGTTSTSEASTPNGCPAVTGRTFSSADITCPHGRLDPNNSVKMKRVRQSTLDRIAAEDHAQFVPSFKPSDVCEQCVEATFNERLYQMQHPKDVAKFDEVDYVESEGRGYWVSKAWLKDWKLAKPKMHTPSQPDPAPDDPYYMDDVMCEHGGLVTNSSSRRRISAEAYQVLKGVFPDLTAPHATHEACAVCEALVQISKEDRREIRKQAEVEKAKLKILYDYGAYGLTDMPEGPCAVVPEIFMRCWRQWLLRPTEAPRPELLDNSRFLCRHGKLSFDPNIEGDIDGIAYVKLNDWNILEEMYSGGPLIALENIGDRWVHELLICDDCRKERKSTFETTEVTIHVLKLTDSIPTGEARPREPQATAEPSTTKPLPRTYGSRSIGGVRQSKRIRQAKKQERQSRVTISRSTTVKELKMKIQDELDIPTIYQRLYYRGKEVDDNSAEIVALGVLSNDVLYLKEDSEDVDMLDTDDDNVGRKPRDDEGRGFGGTLLGGEPHKEPEPKPEAIAKRCSACTFDNSLNATACEICSTPLERD</sequence>
<dbReference type="SUPFAM" id="SSF54001">
    <property type="entry name" value="Cysteine proteinases"/>
    <property type="match status" value="1"/>
</dbReference>
<dbReference type="PROSITE" id="PS51283">
    <property type="entry name" value="DUSP"/>
    <property type="match status" value="1"/>
</dbReference>
<dbReference type="SMART" id="SM00213">
    <property type="entry name" value="UBQ"/>
    <property type="match status" value="1"/>
</dbReference>
<evidence type="ECO:0000259" key="3">
    <source>
        <dbReference type="PROSITE" id="PS50235"/>
    </source>
</evidence>
<evidence type="ECO:0000256" key="1">
    <source>
        <dbReference type="SAM" id="MobiDB-lite"/>
    </source>
</evidence>
<accession>A0ABP1DD61</accession>
<dbReference type="InterPro" id="IPR006615">
    <property type="entry name" value="Pept_C19_DUSP"/>
</dbReference>
<name>A0ABP1DD61_9APHY</name>
<dbReference type="PANTHER" id="PTHR24006">
    <property type="entry name" value="UBIQUITIN CARBOXYL-TERMINAL HYDROLASE"/>
    <property type="match status" value="1"/>
</dbReference>
<dbReference type="InterPro" id="IPR050164">
    <property type="entry name" value="Peptidase_C19"/>
</dbReference>
<reference evidence="6" key="1">
    <citation type="submission" date="2024-04" db="EMBL/GenBank/DDBJ databases">
        <authorList>
            <person name="Shaw F."/>
            <person name="Minotto A."/>
        </authorList>
    </citation>
    <scope>NUCLEOTIDE SEQUENCE [LARGE SCALE GENOMIC DNA]</scope>
</reference>
<feature type="region of interest" description="Disordered" evidence="1">
    <location>
        <begin position="450"/>
        <end position="477"/>
    </location>
</feature>
<dbReference type="Pfam" id="PF00443">
    <property type="entry name" value="UCH"/>
    <property type="match status" value="1"/>
</dbReference>
<protein>
    <recommendedName>
        <fullName evidence="7">Ubiquitinyl hydrolase 1</fullName>
    </recommendedName>
</protein>
<dbReference type="InterPro" id="IPR001394">
    <property type="entry name" value="Peptidase_C19_UCH"/>
</dbReference>
<dbReference type="InterPro" id="IPR044743">
    <property type="entry name" value="Ubl_USP48"/>
</dbReference>
<feature type="domain" description="Ubiquitin-like" evidence="2">
    <location>
        <begin position="1019"/>
        <end position="1086"/>
    </location>
</feature>
<dbReference type="InterPro" id="IPR000626">
    <property type="entry name" value="Ubiquitin-like_dom"/>
</dbReference>
<feature type="compositionally biased region" description="Polar residues" evidence="1">
    <location>
        <begin position="631"/>
        <end position="642"/>
    </location>
</feature>
<organism evidence="5 6">
    <name type="scientific">Somion occarium</name>
    <dbReference type="NCBI Taxonomy" id="3059160"/>
    <lineage>
        <taxon>Eukaryota</taxon>
        <taxon>Fungi</taxon>
        <taxon>Dikarya</taxon>
        <taxon>Basidiomycota</taxon>
        <taxon>Agaricomycotina</taxon>
        <taxon>Agaricomycetes</taxon>
        <taxon>Polyporales</taxon>
        <taxon>Cerrenaceae</taxon>
        <taxon>Somion</taxon>
    </lineage>
</organism>
<evidence type="ECO:0000259" key="2">
    <source>
        <dbReference type="PROSITE" id="PS50053"/>
    </source>
</evidence>
<evidence type="ECO:0000313" key="6">
    <source>
        <dbReference type="Proteomes" id="UP001497453"/>
    </source>
</evidence>
<dbReference type="Pfam" id="PF00240">
    <property type="entry name" value="ubiquitin"/>
    <property type="match status" value="1"/>
</dbReference>
<feature type="compositionally biased region" description="Basic and acidic residues" evidence="1">
    <location>
        <begin position="1123"/>
        <end position="1132"/>
    </location>
</feature>
<dbReference type="Gene3D" id="3.90.70.10">
    <property type="entry name" value="Cysteine proteinases"/>
    <property type="match status" value="1"/>
</dbReference>
<dbReference type="InterPro" id="IPR028889">
    <property type="entry name" value="USP"/>
</dbReference>
<feature type="compositionally biased region" description="Basic and acidic residues" evidence="1">
    <location>
        <begin position="1102"/>
        <end position="1113"/>
    </location>
</feature>
<feature type="region of interest" description="Disordered" evidence="1">
    <location>
        <begin position="979"/>
        <end position="1032"/>
    </location>
</feature>
<feature type="domain" description="USP" evidence="3">
    <location>
        <begin position="156"/>
        <end position="522"/>
    </location>
</feature>
<dbReference type="InterPro" id="IPR018200">
    <property type="entry name" value="USP_CS"/>
</dbReference>
<feature type="domain" description="DUSP" evidence="4">
    <location>
        <begin position="710"/>
        <end position="942"/>
    </location>
</feature>
<dbReference type="CDD" id="cd01795">
    <property type="entry name" value="Ubl_USP48"/>
    <property type="match status" value="1"/>
</dbReference>
<evidence type="ECO:0000313" key="5">
    <source>
        <dbReference type="EMBL" id="CAL1704589.1"/>
    </source>
</evidence>
<dbReference type="CDD" id="cd02668">
    <property type="entry name" value="Peptidase_C19L"/>
    <property type="match status" value="1"/>
</dbReference>
<dbReference type="PROSITE" id="PS50235">
    <property type="entry name" value="USP_3"/>
    <property type="match status" value="1"/>
</dbReference>
<proteinExistence type="predicted"/>
<dbReference type="PROSITE" id="PS00973">
    <property type="entry name" value="USP_2"/>
    <property type="match status" value="1"/>
</dbReference>
<dbReference type="PROSITE" id="PS00972">
    <property type="entry name" value="USP_1"/>
    <property type="match status" value="1"/>
</dbReference>
<keyword evidence="6" id="KW-1185">Reference proteome</keyword>
<feature type="compositionally biased region" description="Polar residues" evidence="1">
    <location>
        <begin position="450"/>
        <end position="463"/>
    </location>
</feature>
<dbReference type="InterPro" id="IPR038765">
    <property type="entry name" value="Papain-like_cys_pep_sf"/>
</dbReference>
<dbReference type="Gene3D" id="3.10.20.90">
    <property type="entry name" value="Phosphatidylinositol 3-kinase Catalytic Subunit, Chain A, domain 1"/>
    <property type="match status" value="1"/>
</dbReference>
<dbReference type="InterPro" id="IPR029071">
    <property type="entry name" value="Ubiquitin-like_domsf"/>
</dbReference>
<gene>
    <name evidence="5" type="ORF">GFSPODELE1_LOCUS5061</name>
</gene>
<dbReference type="SUPFAM" id="SSF54236">
    <property type="entry name" value="Ubiquitin-like"/>
    <property type="match status" value="1"/>
</dbReference>
<feature type="region of interest" description="Disordered" evidence="1">
    <location>
        <begin position="1"/>
        <end position="20"/>
    </location>
</feature>
<feature type="region of interest" description="Disordered" evidence="1">
    <location>
        <begin position="1095"/>
        <end position="1132"/>
    </location>
</feature>
<dbReference type="PROSITE" id="PS50053">
    <property type="entry name" value="UBIQUITIN_2"/>
    <property type="match status" value="1"/>
</dbReference>
<dbReference type="Proteomes" id="UP001497453">
    <property type="component" value="Chromosome 3"/>
</dbReference>
<dbReference type="EMBL" id="OZ037946">
    <property type="protein sequence ID" value="CAL1704589.1"/>
    <property type="molecule type" value="Genomic_DNA"/>
</dbReference>